<protein>
    <submittedName>
        <fullName evidence="1">Per-hexamer repeat gene 1</fullName>
    </submittedName>
</protein>
<proteinExistence type="evidence at transcript level"/>
<name>Q0VDM1_MOUSE</name>
<sequence>MPIVCFDPAYELYLHWPLAGEVQSQYWGTGDRGISGAHWPAPGSLREAVSEKKKIIKKDT</sequence>
<organism evidence="1">
    <name type="scientific">Mus musculus</name>
    <name type="common">Mouse</name>
    <dbReference type="NCBI Taxonomy" id="10090"/>
    <lineage>
        <taxon>Eukaryota</taxon>
        <taxon>Metazoa</taxon>
        <taxon>Chordata</taxon>
        <taxon>Craniata</taxon>
        <taxon>Vertebrata</taxon>
        <taxon>Euteleostomi</taxon>
        <taxon>Mammalia</taxon>
        <taxon>Eutheria</taxon>
        <taxon>Euarchontoglires</taxon>
        <taxon>Glires</taxon>
        <taxon>Rodentia</taxon>
        <taxon>Myomorpha</taxon>
        <taxon>Muroidea</taxon>
        <taxon>Muridae</taxon>
        <taxon>Murinae</taxon>
        <taxon>Mus</taxon>
        <taxon>Mus</taxon>
    </lineage>
</organism>
<evidence type="ECO:0000313" key="2">
    <source>
        <dbReference type="MGI" id="MGI:104525"/>
    </source>
</evidence>
<dbReference type="AlphaFoldDB" id="Q0VDM1"/>
<dbReference type="AGR" id="MGI:104525"/>
<dbReference type="EMBL" id="BC119609">
    <property type="protein sequence ID" value="AAI19610.1"/>
    <property type="molecule type" value="mRNA"/>
</dbReference>
<dbReference type="EMBL" id="BC119608">
    <property type="protein sequence ID" value="AAI19609.1"/>
    <property type="molecule type" value="mRNA"/>
</dbReference>
<gene>
    <name evidence="1 2" type="primary">Phxr1</name>
</gene>
<accession>Q0VDM1</accession>
<evidence type="ECO:0000313" key="1">
    <source>
        <dbReference type="EMBL" id="AAI19610.1"/>
    </source>
</evidence>
<reference evidence="1" key="1">
    <citation type="journal article" date="2004" name="Genome Res.">
        <title>The status, quality, and expansion of the NIH full-length cDNA project: the Mammalian Gene Collection (MGC).</title>
        <authorList>
            <consortium name="The MGC Project Team"/>
            <person name="Gerhard D.S."/>
            <person name="Wagner L."/>
            <person name="Feingold E.A."/>
            <person name="Shenmen C.M."/>
            <person name="Grouse L.H."/>
            <person name="Schuler G."/>
            <person name="Klein S.L."/>
            <person name="Old S."/>
            <person name="Rasooly R."/>
            <person name="Good P."/>
            <person name="Guyer M."/>
            <person name="Peck A.M."/>
            <person name="Derge J.G."/>
            <person name="Lipman D."/>
            <person name="Collins F.S."/>
            <person name="Jang W."/>
            <person name="Sherry S."/>
            <person name="Feolo M."/>
            <person name="Misquitta L."/>
            <person name="Lee E."/>
            <person name="Rotmistrovsky K."/>
            <person name="Greenhut S.F."/>
            <person name="Schaefer C.F."/>
            <person name="Buetow K."/>
            <person name="Bonner T.I."/>
            <person name="Haussler D."/>
            <person name="Kent J."/>
            <person name="Kiekhaus M."/>
            <person name="Furey T."/>
            <person name="Brent M."/>
            <person name="Prange C."/>
            <person name="Schreiber K."/>
            <person name="Shapiro N."/>
            <person name="Bhat N.K."/>
            <person name="Hopkins R.F."/>
            <person name="Hsie F."/>
            <person name="Driscoll T."/>
            <person name="Soares M.B."/>
            <person name="Casavant T.L."/>
            <person name="Scheetz T.E."/>
            <person name="Brown-stein M.J."/>
            <person name="Usdin T.B."/>
            <person name="Toshiyuki S."/>
            <person name="Carninci P."/>
            <person name="Piao Y."/>
            <person name="Dudekula D.B."/>
            <person name="Ko M.S."/>
            <person name="Kawakami K."/>
            <person name="Suzuki Y."/>
            <person name="Sugano S."/>
            <person name="Gruber C.E."/>
            <person name="Smith M.R."/>
            <person name="Simmons B."/>
            <person name="Moore T."/>
            <person name="Waterman R."/>
            <person name="Johnson S.L."/>
            <person name="Ruan Y."/>
            <person name="Wei C.L."/>
            <person name="Mathavan S."/>
            <person name="Gunaratne P.H."/>
            <person name="Wu J."/>
            <person name="Garcia A.M."/>
            <person name="Hulyk S.W."/>
            <person name="Fuh E."/>
            <person name="Yuan Y."/>
            <person name="Sneed A."/>
            <person name="Kowis C."/>
            <person name="Hodgson A."/>
            <person name="Muzny D.M."/>
            <person name="McPherson J."/>
            <person name="Gibbs R.A."/>
            <person name="Fahey J."/>
            <person name="Helton E."/>
            <person name="Ketteman M."/>
            <person name="Madan A."/>
            <person name="Rodrigues S."/>
            <person name="Sanchez A."/>
            <person name="Whiting M."/>
            <person name="Madari A."/>
            <person name="Young A.C."/>
            <person name="Wetherby K.D."/>
            <person name="Granite S.J."/>
            <person name="Kwong P.N."/>
            <person name="Brinkley C.P."/>
            <person name="Pearson R.L."/>
            <person name="Bouffard G.G."/>
            <person name="Blakesly R.W."/>
            <person name="Green E.D."/>
            <person name="Dickson M.C."/>
            <person name="Rodriguez A.C."/>
            <person name="Grimwood J."/>
            <person name="Schmutz J."/>
            <person name="Myers R.M."/>
            <person name="Butterfield Y.S."/>
            <person name="Griffith M."/>
            <person name="Griffith O.L."/>
            <person name="Krzywinski M.I."/>
            <person name="Liao N."/>
            <person name="Morin R."/>
            <person name="Morrin R."/>
            <person name="Palmquist D."/>
            <person name="Petrescu A.S."/>
            <person name="Skalska U."/>
            <person name="Smailus D.E."/>
            <person name="Stott J.M."/>
            <person name="Schnerch A."/>
            <person name="Schein J.E."/>
            <person name="Jones S.J."/>
            <person name="Holt R.A."/>
            <person name="Baross A."/>
            <person name="Marra M.A."/>
            <person name="Clifton S."/>
            <person name="Makowski K.A."/>
            <person name="Bosak S."/>
            <person name="Malek J."/>
        </authorList>
    </citation>
    <scope>NUCLEOTIDE SEQUENCE [LARGE SCALE MRNA]</scope>
    <source>
        <tissue evidence="1">PCR rescued clones</tissue>
    </source>
</reference>
<dbReference type="MGI" id="MGI:104525">
    <property type="gene designation" value="Phxr1"/>
</dbReference>